<proteinExistence type="predicted"/>
<dbReference type="EMBL" id="CAJOBO010000081">
    <property type="protein sequence ID" value="CAF4122781.1"/>
    <property type="molecule type" value="Genomic_DNA"/>
</dbReference>
<dbReference type="EMBL" id="CAJOBR010000044">
    <property type="protein sequence ID" value="CAF4454378.1"/>
    <property type="molecule type" value="Genomic_DNA"/>
</dbReference>
<evidence type="ECO:0000313" key="3">
    <source>
        <dbReference type="EMBL" id="CAF4126280.1"/>
    </source>
</evidence>
<dbReference type="Proteomes" id="UP000663851">
    <property type="component" value="Unassembled WGS sequence"/>
</dbReference>
<keyword evidence="5" id="KW-1185">Reference proteome</keyword>
<evidence type="ECO:0000313" key="4">
    <source>
        <dbReference type="EMBL" id="CAF4454378.1"/>
    </source>
</evidence>
<organism evidence="3 5">
    <name type="scientific">Rotaria socialis</name>
    <dbReference type="NCBI Taxonomy" id="392032"/>
    <lineage>
        <taxon>Eukaryota</taxon>
        <taxon>Metazoa</taxon>
        <taxon>Spiralia</taxon>
        <taxon>Gnathifera</taxon>
        <taxon>Rotifera</taxon>
        <taxon>Eurotatoria</taxon>
        <taxon>Bdelloidea</taxon>
        <taxon>Philodinida</taxon>
        <taxon>Philodinidae</taxon>
        <taxon>Rotaria</taxon>
    </lineage>
</organism>
<accession>A0A819WI47</accession>
<keyword evidence="1" id="KW-0732">Signal</keyword>
<comment type="caution">
    <text evidence="3">The sequence shown here is derived from an EMBL/GenBank/DDBJ whole genome shotgun (WGS) entry which is preliminary data.</text>
</comment>
<sequence>MFAVRQTVFTCFLLLVFIQFTDGLTCYVCSNTCNDPFNPKTATQVAVPNATVYSCAKFWIATGNVARSSLMNCQPNDIKGIGVFCCNTNLCNDASKKLSIGYLVYSLGLVLIVMKLELNELSDNSTLYLPMLEDTSEVTTTSIWFPITNGN</sequence>
<dbReference type="EMBL" id="CAJOBP010000121">
    <property type="protein sequence ID" value="CAF4126280.1"/>
    <property type="molecule type" value="Genomic_DNA"/>
</dbReference>
<dbReference type="Proteomes" id="UP000663873">
    <property type="component" value="Unassembled WGS sequence"/>
</dbReference>
<reference evidence="3" key="1">
    <citation type="submission" date="2021-02" db="EMBL/GenBank/DDBJ databases">
        <authorList>
            <person name="Nowell W R."/>
        </authorList>
    </citation>
    <scope>NUCLEOTIDE SEQUENCE</scope>
</reference>
<feature type="chain" id="PRO_5036236268" evidence="1">
    <location>
        <begin position="24"/>
        <end position="151"/>
    </location>
</feature>
<evidence type="ECO:0000256" key="1">
    <source>
        <dbReference type="SAM" id="SignalP"/>
    </source>
</evidence>
<name>A0A819WI47_9BILA</name>
<dbReference type="AlphaFoldDB" id="A0A819WI47"/>
<evidence type="ECO:0000313" key="5">
    <source>
        <dbReference type="Proteomes" id="UP000663873"/>
    </source>
</evidence>
<gene>
    <name evidence="2" type="ORF">HFQ381_LOCUS2479</name>
    <name evidence="4" type="ORF">QYT958_LOCUS895</name>
    <name evidence="3" type="ORF">UJA718_LOCUS1909</name>
</gene>
<feature type="signal peptide" evidence="1">
    <location>
        <begin position="1"/>
        <end position="23"/>
    </location>
</feature>
<protein>
    <submittedName>
        <fullName evidence="3">Uncharacterized protein</fullName>
    </submittedName>
</protein>
<evidence type="ECO:0000313" key="2">
    <source>
        <dbReference type="EMBL" id="CAF4122781.1"/>
    </source>
</evidence>
<dbReference type="Proteomes" id="UP000663848">
    <property type="component" value="Unassembled WGS sequence"/>
</dbReference>